<keyword evidence="4" id="KW-1185">Reference proteome</keyword>
<evidence type="ECO:0000256" key="1">
    <source>
        <dbReference type="ARBA" id="ARBA00007768"/>
    </source>
</evidence>
<evidence type="ECO:0000256" key="2">
    <source>
        <dbReference type="ARBA" id="ARBA00019014"/>
    </source>
</evidence>
<dbReference type="Gene3D" id="3.20.20.380">
    <property type="entry name" value="Copper homeostasis (CutC) domain"/>
    <property type="match status" value="1"/>
</dbReference>
<organism evidence="3 4">
    <name type="scientific">Streptomyces marokkonensis</name>
    <dbReference type="NCBI Taxonomy" id="324855"/>
    <lineage>
        <taxon>Bacteria</taxon>
        <taxon>Bacillati</taxon>
        <taxon>Actinomycetota</taxon>
        <taxon>Actinomycetes</taxon>
        <taxon>Kitasatosporales</taxon>
        <taxon>Streptomycetaceae</taxon>
        <taxon>Streptomyces</taxon>
    </lineage>
</organism>
<accession>A0ABW6Q4H0</accession>
<evidence type="ECO:0000313" key="3">
    <source>
        <dbReference type="EMBL" id="MFF1274099.1"/>
    </source>
</evidence>
<comment type="similarity">
    <text evidence="1">Belongs to the CutC family.</text>
</comment>
<dbReference type="InterPro" id="IPR036822">
    <property type="entry name" value="CutC-like_dom_sf"/>
</dbReference>
<dbReference type="PANTHER" id="PTHR12598">
    <property type="entry name" value="COPPER HOMEOSTASIS PROTEIN CUTC"/>
    <property type="match status" value="1"/>
</dbReference>
<proteinExistence type="inferred from homology"/>
<dbReference type="Pfam" id="PF03932">
    <property type="entry name" value="CutC"/>
    <property type="match status" value="1"/>
</dbReference>
<gene>
    <name evidence="3" type="ORF">ACFVZC_11920</name>
</gene>
<dbReference type="Proteomes" id="UP001601627">
    <property type="component" value="Unassembled WGS sequence"/>
</dbReference>
<reference evidence="3 4" key="1">
    <citation type="submission" date="2024-09" db="EMBL/GenBank/DDBJ databases">
        <title>The Natural Products Discovery Center: Release of the First 8490 Sequenced Strains for Exploring Actinobacteria Biosynthetic Diversity.</title>
        <authorList>
            <person name="Kalkreuter E."/>
            <person name="Kautsar S.A."/>
            <person name="Yang D."/>
            <person name="Bader C.D."/>
            <person name="Teijaro C.N."/>
            <person name="Fluegel L."/>
            <person name="Davis C.M."/>
            <person name="Simpson J.R."/>
            <person name="Lauterbach L."/>
            <person name="Steele A.D."/>
            <person name="Gui C."/>
            <person name="Meng S."/>
            <person name="Li G."/>
            <person name="Viehrig K."/>
            <person name="Ye F."/>
            <person name="Su P."/>
            <person name="Kiefer A.F."/>
            <person name="Nichols A."/>
            <person name="Cepeda A.J."/>
            <person name="Yan W."/>
            <person name="Fan B."/>
            <person name="Jiang Y."/>
            <person name="Adhikari A."/>
            <person name="Zheng C.-J."/>
            <person name="Schuster L."/>
            <person name="Cowan T.M."/>
            <person name="Smanski M.J."/>
            <person name="Chevrette M.G."/>
            <person name="De Carvalho L.P.S."/>
            <person name="Shen B."/>
        </authorList>
    </citation>
    <scope>NUCLEOTIDE SEQUENCE [LARGE SCALE GENOMIC DNA]</scope>
    <source>
        <strain evidence="3 4">NPDC058328</strain>
    </source>
</reference>
<name>A0ABW6Q4H0_9ACTN</name>
<comment type="caution">
    <text evidence="3">The sequence shown here is derived from an EMBL/GenBank/DDBJ whole genome shotgun (WGS) entry which is preliminary data.</text>
</comment>
<evidence type="ECO:0000313" key="4">
    <source>
        <dbReference type="Proteomes" id="UP001601627"/>
    </source>
</evidence>
<dbReference type="RefSeq" id="WP_149548624.1">
    <property type="nucleotide sequence ID" value="NZ_JBHVZQ010000007.1"/>
</dbReference>
<dbReference type="PANTHER" id="PTHR12598:SF0">
    <property type="entry name" value="COPPER HOMEOSTASIS PROTEIN CUTC HOMOLOG"/>
    <property type="match status" value="1"/>
</dbReference>
<protein>
    <recommendedName>
        <fullName evidence="2">Copper homeostasis protein cutC homolog</fullName>
    </recommendedName>
</protein>
<dbReference type="EMBL" id="JBHVZQ010000007">
    <property type="protein sequence ID" value="MFF1274099.1"/>
    <property type="molecule type" value="Genomic_DNA"/>
</dbReference>
<sequence length="229" mass="23718">MSKRAVLEVIALDVEDAVAAQAGGADRLELVTDMAADGLTPAAATVTGIRAAVDIPVRVMLRLADGFAAGEVDRLVGAACEMRAAGADEFVLGFLDADGSVDLGAVERVARELEGCRWTFHRAIDRAADREALRKQLADLAGLDTYLTAGAADGVDTGLPTLLAEAGRRGEPGYEQQLLVGGGLRLEHVPLLLKAGIDGFHIGGAARPGGWAGPVSAEAVAEWRRVLGD</sequence>
<dbReference type="SUPFAM" id="SSF110395">
    <property type="entry name" value="CutC-like"/>
    <property type="match status" value="1"/>
</dbReference>
<dbReference type="InterPro" id="IPR005627">
    <property type="entry name" value="CutC-like"/>
</dbReference>